<dbReference type="EMBL" id="SRLO01006580">
    <property type="protein sequence ID" value="TNN28691.1"/>
    <property type="molecule type" value="Genomic_DNA"/>
</dbReference>
<proteinExistence type="predicted"/>
<sequence length="27" mass="3291">MLSFNLVSLEFLLWLQHSKPMRNRAMK</sequence>
<evidence type="ECO:0000313" key="2">
    <source>
        <dbReference type="Proteomes" id="UP000314294"/>
    </source>
</evidence>
<organism evidence="1 2">
    <name type="scientific">Liparis tanakae</name>
    <name type="common">Tanaka's snailfish</name>
    <dbReference type="NCBI Taxonomy" id="230148"/>
    <lineage>
        <taxon>Eukaryota</taxon>
        <taxon>Metazoa</taxon>
        <taxon>Chordata</taxon>
        <taxon>Craniata</taxon>
        <taxon>Vertebrata</taxon>
        <taxon>Euteleostomi</taxon>
        <taxon>Actinopterygii</taxon>
        <taxon>Neopterygii</taxon>
        <taxon>Teleostei</taxon>
        <taxon>Neoteleostei</taxon>
        <taxon>Acanthomorphata</taxon>
        <taxon>Eupercaria</taxon>
        <taxon>Perciformes</taxon>
        <taxon>Cottioidei</taxon>
        <taxon>Cottales</taxon>
        <taxon>Liparidae</taxon>
        <taxon>Liparis</taxon>
    </lineage>
</organism>
<name>A0A4Z2EJ88_9TELE</name>
<accession>A0A4Z2EJ88</accession>
<reference evidence="1 2" key="1">
    <citation type="submission" date="2019-03" db="EMBL/GenBank/DDBJ databases">
        <title>First draft genome of Liparis tanakae, snailfish: a comprehensive survey of snailfish specific genes.</title>
        <authorList>
            <person name="Kim W."/>
            <person name="Song I."/>
            <person name="Jeong J.-H."/>
            <person name="Kim D."/>
            <person name="Kim S."/>
            <person name="Ryu S."/>
            <person name="Song J.Y."/>
            <person name="Lee S.K."/>
        </authorList>
    </citation>
    <scope>NUCLEOTIDE SEQUENCE [LARGE SCALE GENOMIC DNA]</scope>
    <source>
        <tissue evidence="1">Muscle</tissue>
    </source>
</reference>
<evidence type="ECO:0000313" key="1">
    <source>
        <dbReference type="EMBL" id="TNN28691.1"/>
    </source>
</evidence>
<keyword evidence="2" id="KW-1185">Reference proteome</keyword>
<protein>
    <submittedName>
        <fullName evidence="1">Uncharacterized protein</fullName>
    </submittedName>
</protein>
<comment type="caution">
    <text evidence="1">The sequence shown here is derived from an EMBL/GenBank/DDBJ whole genome shotgun (WGS) entry which is preliminary data.</text>
</comment>
<dbReference type="AlphaFoldDB" id="A0A4Z2EJ88"/>
<dbReference type="Proteomes" id="UP000314294">
    <property type="component" value="Unassembled WGS sequence"/>
</dbReference>
<gene>
    <name evidence="1" type="ORF">EYF80_061161</name>
</gene>